<proteinExistence type="predicted"/>
<gene>
    <name evidence="1" type="ORF">NAEGRDRAFT_66792</name>
</gene>
<keyword evidence="2" id="KW-1185">Reference proteome</keyword>
<dbReference type="OrthoDB" id="10402709at2759"/>
<evidence type="ECO:0000313" key="2">
    <source>
        <dbReference type="Proteomes" id="UP000006671"/>
    </source>
</evidence>
<reference evidence="1 2" key="1">
    <citation type="journal article" date="2010" name="Cell">
        <title>The genome of Naegleria gruberi illuminates early eukaryotic versatility.</title>
        <authorList>
            <person name="Fritz-Laylin L.K."/>
            <person name="Prochnik S.E."/>
            <person name="Ginger M.L."/>
            <person name="Dacks J.B."/>
            <person name="Carpenter M.L."/>
            <person name="Field M.C."/>
            <person name="Kuo A."/>
            <person name="Paredez A."/>
            <person name="Chapman J."/>
            <person name="Pham J."/>
            <person name="Shu S."/>
            <person name="Neupane R."/>
            <person name="Cipriano M."/>
            <person name="Mancuso J."/>
            <person name="Tu H."/>
            <person name="Salamov A."/>
            <person name="Lindquist E."/>
            <person name="Shapiro H."/>
            <person name="Lucas S."/>
            <person name="Grigoriev I.V."/>
            <person name="Cande W.Z."/>
            <person name="Fulton C."/>
            <person name="Rokhsar D.S."/>
            <person name="Dawson S.C."/>
        </authorList>
    </citation>
    <scope>NUCLEOTIDE SEQUENCE [LARGE SCALE GENOMIC DNA]</scope>
    <source>
        <strain evidence="1 2">NEG-M</strain>
    </source>
</reference>
<dbReference type="VEuPathDB" id="AmoebaDB:NAEGRDRAFT_66792"/>
<dbReference type="KEGG" id="ngr:NAEGRDRAFT_66792"/>
<protein>
    <submittedName>
        <fullName evidence="1">Predicted protein</fullName>
    </submittedName>
</protein>
<dbReference type="Proteomes" id="UP000006671">
    <property type="component" value="Unassembled WGS sequence"/>
</dbReference>
<dbReference type="InParanoid" id="D2VDC2"/>
<name>D2VDC2_NAEGR</name>
<organism evidence="2">
    <name type="scientific">Naegleria gruberi</name>
    <name type="common">Amoeba</name>
    <dbReference type="NCBI Taxonomy" id="5762"/>
    <lineage>
        <taxon>Eukaryota</taxon>
        <taxon>Discoba</taxon>
        <taxon>Heterolobosea</taxon>
        <taxon>Tetramitia</taxon>
        <taxon>Eutetramitia</taxon>
        <taxon>Vahlkampfiidae</taxon>
        <taxon>Naegleria</taxon>
    </lineage>
</organism>
<dbReference type="RefSeq" id="XP_002677950.1">
    <property type="nucleotide sequence ID" value="XM_002677904.1"/>
</dbReference>
<accession>D2VDC2</accession>
<dbReference type="AlphaFoldDB" id="D2VDC2"/>
<evidence type="ECO:0000313" key="1">
    <source>
        <dbReference type="EMBL" id="EFC45206.1"/>
    </source>
</evidence>
<dbReference type="GeneID" id="8850342"/>
<dbReference type="EMBL" id="GG738864">
    <property type="protein sequence ID" value="EFC45206.1"/>
    <property type="molecule type" value="Genomic_DNA"/>
</dbReference>
<sequence length="237" mass="27917">MESQDQVYTPPPKPTFDQYIQLSQYEIEQHKNPVCVPLLAAHGFFKTFFVLDKYFESFSENPKKLHFLFCCHSKSLYSVMREKLDSADENLDENQVIELRVNLERMKQFLQFMYRADVECERGSDIVEKLKFEQNVDSFESDDELMQFVFEHGLELFDSERTKLKQVLLDVIQHYTVVHRSLNYRFDFEILLGFFRLIFERNGYIAPARSDPGQAAQDAVGETDLYNELLVECGLTL</sequence>